<accession>A0A6I4WBH9</accession>
<organism evidence="1 2">
    <name type="scientific">Actinomadura rayongensis</name>
    <dbReference type="NCBI Taxonomy" id="1429076"/>
    <lineage>
        <taxon>Bacteria</taxon>
        <taxon>Bacillati</taxon>
        <taxon>Actinomycetota</taxon>
        <taxon>Actinomycetes</taxon>
        <taxon>Streptosporangiales</taxon>
        <taxon>Thermomonosporaceae</taxon>
        <taxon>Actinomadura</taxon>
    </lineage>
</organism>
<proteinExistence type="predicted"/>
<evidence type="ECO:0000313" key="1">
    <source>
        <dbReference type="EMBL" id="MXQ65615.1"/>
    </source>
</evidence>
<sequence>MAEKRLAKQPGGRKHELKVRLTDEQRAKVSRRADASGVSISRLLVEAALAGSARTATERRAIVIELLGTRRLVAAMGNNLNQLARIAHATGEVPDQLPATLEAVERVLDRLERAASELAPS</sequence>
<keyword evidence="2" id="KW-1185">Reference proteome</keyword>
<comment type="caution">
    <text evidence="1">The sequence shown here is derived from an EMBL/GenBank/DDBJ whole genome shotgun (WGS) entry which is preliminary data.</text>
</comment>
<dbReference type="InterPro" id="IPR053842">
    <property type="entry name" value="NikA-like"/>
</dbReference>
<dbReference type="EMBL" id="WUTW01000002">
    <property type="protein sequence ID" value="MXQ65615.1"/>
    <property type="molecule type" value="Genomic_DNA"/>
</dbReference>
<reference evidence="1 2" key="1">
    <citation type="submission" date="2019-12" db="EMBL/GenBank/DDBJ databases">
        <title>Nocardia macrotermitis sp. nov. and Nocardia aurantia sp. nov., isolated from the gut of the fungus growing-termite Macrotermes natalensis.</title>
        <authorList>
            <person name="Christine B."/>
            <person name="Rene B."/>
        </authorList>
    </citation>
    <scope>NUCLEOTIDE SEQUENCE [LARGE SCALE GENOMIC DNA]</scope>
    <source>
        <strain evidence="1 2">DSM 102126</strain>
    </source>
</reference>
<evidence type="ECO:0000313" key="2">
    <source>
        <dbReference type="Proteomes" id="UP000431901"/>
    </source>
</evidence>
<dbReference type="OrthoDB" id="3636113at2"/>
<dbReference type="Pfam" id="PF21983">
    <property type="entry name" value="NikA-like"/>
    <property type="match status" value="1"/>
</dbReference>
<dbReference type="Proteomes" id="UP000431901">
    <property type="component" value="Unassembled WGS sequence"/>
</dbReference>
<dbReference type="RefSeq" id="WP_161103687.1">
    <property type="nucleotide sequence ID" value="NZ_JBHLYI010000006.1"/>
</dbReference>
<name>A0A6I4WBH9_9ACTN</name>
<gene>
    <name evidence="1" type="primary">mobC</name>
    <name evidence="1" type="ORF">GQ466_16420</name>
</gene>
<dbReference type="AlphaFoldDB" id="A0A6I4WBH9"/>
<protein>
    <submittedName>
        <fullName evidence="1">Plasmid mobilization relaxosome protein MobC</fullName>
    </submittedName>
</protein>